<dbReference type="EMBL" id="QWEZ01000002">
    <property type="protein sequence ID" value="RRJ83210.1"/>
    <property type="molecule type" value="Genomic_DNA"/>
</dbReference>
<organism evidence="3 4">
    <name type="scientific">Aestuariirhabdus litorea</name>
    <dbReference type="NCBI Taxonomy" id="2528527"/>
    <lineage>
        <taxon>Bacteria</taxon>
        <taxon>Pseudomonadati</taxon>
        <taxon>Pseudomonadota</taxon>
        <taxon>Gammaproteobacteria</taxon>
        <taxon>Oceanospirillales</taxon>
        <taxon>Aestuariirhabdaceae</taxon>
        <taxon>Aestuariirhabdus</taxon>
    </lineage>
</organism>
<feature type="domain" description="Saccharopine dehydrogenase NADP binding" evidence="1">
    <location>
        <begin position="7"/>
        <end position="125"/>
    </location>
</feature>
<protein>
    <submittedName>
        <fullName evidence="3">Saccharopine dehydrogenase</fullName>
    </submittedName>
</protein>
<evidence type="ECO:0000313" key="3">
    <source>
        <dbReference type="EMBL" id="RRJ83210.1"/>
    </source>
</evidence>
<evidence type="ECO:0000313" key="4">
    <source>
        <dbReference type="Proteomes" id="UP000280792"/>
    </source>
</evidence>
<dbReference type="InterPro" id="IPR005097">
    <property type="entry name" value="Sacchrp_dh_NADP-bd"/>
</dbReference>
<reference evidence="3 4" key="2">
    <citation type="submission" date="2018-12" db="EMBL/GenBank/DDBJ databases">
        <title>Simiduia agarivorans gen. nov., sp. nov., a marine, agarolytic bacterium isolated from shallow coastal water from Keelung, Taiwan.</title>
        <authorList>
            <person name="Shieh W.Y."/>
        </authorList>
    </citation>
    <scope>NUCLEOTIDE SEQUENCE [LARGE SCALE GENOMIC DNA]</scope>
    <source>
        <strain evidence="3 4">GTF-13</strain>
    </source>
</reference>
<feature type="domain" description="DUF5938" evidence="2">
    <location>
        <begin position="143"/>
        <end position="371"/>
    </location>
</feature>
<dbReference type="Pfam" id="PF03435">
    <property type="entry name" value="Sacchrp_dh_NADP"/>
    <property type="match status" value="1"/>
</dbReference>
<dbReference type="RefSeq" id="WP_125017677.1">
    <property type="nucleotide sequence ID" value="NZ_QWEZ01000002.1"/>
</dbReference>
<gene>
    <name evidence="3" type="ORF">D0544_15360</name>
</gene>
<dbReference type="InterPro" id="IPR045982">
    <property type="entry name" value="DUF5938"/>
</dbReference>
<sequence length="377" mass="41704">MSQTPRILIYGASGYTGKLVAESLAERNIPFFFVGRNRERLEAALAVVNQRLGREAQAQIAVASNTAEELMPLFTQVDVVINVAGPFMQLAWPVVECCLEAGCHYLDTTGEQDWVLAIKQQYGEAFAAKQLLLSPANAYMWAAGALAAEVVLENEGVDTLDLIYQIDNGLPSEASTKSFLRMQCNETSQYYLEQNEFKAWPNDQAYQVVVPYRAQPYRALPWGGACEPVWYADHPRVRNCSVLTAIGEHIVDGVLEAIGQFNALSQGMTQEQKEQLTNQIGDQINTGEPPKDDVDVQRSLVVCYGRGRTLTTQFVLNLSAPYSWTGEVCAEAAQRLLEGRVERVGFQSVATAFDYRDLLRCFHAKGYCNLPPVGVSA</sequence>
<dbReference type="InterPro" id="IPR036291">
    <property type="entry name" value="NAD(P)-bd_dom_sf"/>
</dbReference>
<dbReference type="AlphaFoldDB" id="A0A3P3VKI3"/>
<evidence type="ECO:0000259" key="2">
    <source>
        <dbReference type="Pfam" id="PF19362"/>
    </source>
</evidence>
<accession>A0A3P3VKI3</accession>
<dbReference type="PANTHER" id="PTHR43781">
    <property type="entry name" value="SACCHAROPINE DEHYDROGENASE"/>
    <property type="match status" value="1"/>
</dbReference>
<dbReference type="SUPFAM" id="SSF51735">
    <property type="entry name" value="NAD(P)-binding Rossmann-fold domains"/>
    <property type="match status" value="1"/>
</dbReference>
<evidence type="ECO:0000259" key="1">
    <source>
        <dbReference type="Pfam" id="PF03435"/>
    </source>
</evidence>
<dbReference type="PANTHER" id="PTHR43781:SF1">
    <property type="entry name" value="SACCHAROPINE DEHYDROGENASE"/>
    <property type="match status" value="1"/>
</dbReference>
<name>A0A3P3VKI3_9GAMM</name>
<dbReference type="Pfam" id="PF19362">
    <property type="entry name" value="DUF5938"/>
    <property type="match status" value="1"/>
</dbReference>
<dbReference type="Proteomes" id="UP000280792">
    <property type="component" value="Unassembled WGS sequence"/>
</dbReference>
<reference evidence="3 4" key="1">
    <citation type="submission" date="2018-08" db="EMBL/GenBank/DDBJ databases">
        <authorList>
            <person name="Khan S.A."/>
        </authorList>
    </citation>
    <scope>NUCLEOTIDE SEQUENCE [LARGE SCALE GENOMIC DNA]</scope>
    <source>
        <strain evidence="3 4">GTF-13</strain>
    </source>
</reference>
<keyword evidence="4" id="KW-1185">Reference proteome</keyword>
<comment type="caution">
    <text evidence="3">The sequence shown here is derived from an EMBL/GenBank/DDBJ whole genome shotgun (WGS) entry which is preliminary data.</text>
</comment>
<dbReference type="Gene3D" id="3.40.50.720">
    <property type="entry name" value="NAD(P)-binding Rossmann-like Domain"/>
    <property type="match status" value="1"/>
</dbReference>
<proteinExistence type="predicted"/>